<dbReference type="InterPro" id="IPR026444">
    <property type="entry name" value="Secre_tail"/>
</dbReference>
<name>A0A172TZZ2_9BACT</name>
<dbReference type="SUPFAM" id="SSF110296">
    <property type="entry name" value="Oligoxyloglucan reducing end-specific cellobiohydrolase"/>
    <property type="match status" value="2"/>
</dbReference>
<dbReference type="STRING" id="1492898.SY85_20795"/>
<dbReference type="OrthoDB" id="9757947at2"/>
<evidence type="ECO:0000313" key="1">
    <source>
        <dbReference type="EMBL" id="ANE52552.1"/>
    </source>
</evidence>
<proteinExistence type="predicted"/>
<dbReference type="InterPro" id="IPR015943">
    <property type="entry name" value="WD40/YVTN_repeat-like_dom_sf"/>
</dbReference>
<dbReference type="AlphaFoldDB" id="A0A172TZZ2"/>
<reference evidence="1 2" key="2">
    <citation type="journal article" date="2016" name="Int. J. Syst. Evol. Microbiol.">
        <title>Flavisolibacter tropicus sp. nov., isolated from tropical soil.</title>
        <authorList>
            <person name="Lee J.J."/>
            <person name="Kang M.S."/>
            <person name="Kim G.S."/>
            <person name="Lee C.S."/>
            <person name="Lim S."/>
            <person name="Lee J."/>
            <person name="Roh S.H."/>
            <person name="Kang H."/>
            <person name="Ha J.M."/>
            <person name="Bae S."/>
            <person name="Jung H.Y."/>
            <person name="Kim M.K."/>
        </authorList>
    </citation>
    <scope>NUCLEOTIDE SEQUENCE [LARGE SCALE GENOMIC DNA]</scope>
    <source>
        <strain evidence="1 2">LCS9</strain>
    </source>
</reference>
<evidence type="ECO:0000313" key="2">
    <source>
        <dbReference type="Proteomes" id="UP000077177"/>
    </source>
</evidence>
<dbReference type="SUPFAM" id="SSF50939">
    <property type="entry name" value="Sialidases"/>
    <property type="match status" value="1"/>
</dbReference>
<dbReference type="PROSITE" id="PS51257">
    <property type="entry name" value="PROKAR_LIPOPROTEIN"/>
    <property type="match status" value="1"/>
</dbReference>
<organism evidence="1 2">
    <name type="scientific">Flavisolibacter tropicus</name>
    <dbReference type="NCBI Taxonomy" id="1492898"/>
    <lineage>
        <taxon>Bacteria</taxon>
        <taxon>Pseudomonadati</taxon>
        <taxon>Bacteroidota</taxon>
        <taxon>Chitinophagia</taxon>
        <taxon>Chitinophagales</taxon>
        <taxon>Chitinophagaceae</taxon>
        <taxon>Flavisolibacter</taxon>
    </lineage>
</organism>
<dbReference type="EMBL" id="CP011390">
    <property type="protein sequence ID" value="ANE52552.1"/>
    <property type="molecule type" value="Genomic_DNA"/>
</dbReference>
<dbReference type="InterPro" id="IPR036278">
    <property type="entry name" value="Sialidase_sf"/>
</dbReference>
<dbReference type="NCBIfam" id="TIGR04183">
    <property type="entry name" value="Por_Secre_tail"/>
    <property type="match status" value="1"/>
</dbReference>
<dbReference type="PATRIC" id="fig|1492898.3.peg.4516"/>
<dbReference type="KEGG" id="fla:SY85_20795"/>
<evidence type="ECO:0008006" key="3">
    <source>
        <dbReference type="Google" id="ProtNLM"/>
    </source>
</evidence>
<accession>A0A172TZZ2</accession>
<reference evidence="2" key="1">
    <citation type="submission" date="2015-01" db="EMBL/GenBank/DDBJ databases">
        <title>Flavisolibacter sp./LCS9/ whole genome sequencing.</title>
        <authorList>
            <person name="Kim M.K."/>
            <person name="Srinivasan S."/>
            <person name="Lee J.-J."/>
        </authorList>
    </citation>
    <scope>NUCLEOTIDE SEQUENCE [LARGE SCALE GENOMIC DNA]</scope>
    <source>
        <strain evidence="2">LCS9</strain>
    </source>
</reference>
<dbReference type="RefSeq" id="WP_066407239.1">
    <property type="nucleotide sequence ID" value="NZ_CP011390.1"/>
</dbReference>
<sequence>MLPLQKSNGIYLLTFLFFIMACSEPAGHRMGLNEEENEKQDRIDLAMEQEFRMTLDPALNRVPRERLLTARTYMARLLSLAKITDLEWKERGPNDLAGRTRAILVDRRDATGNTIFAGGVGGGVWRCTNFKTTPVWTPLSDKLTNIAVCALAQDPSNPNILYAGTGEGWFNYDAIRGNGIFKSEDGGNTWNQLPSTAITTITSDPFSKAFDYVQDLAVNSSGILFAAARTSSIQTNCNRGGILRSTDGGVSWQQGVGSAATINCTDALNFYGADLEIATNGDIYATTGFNNTAVGRQGKIWRSTAANAGAPGTWVDITPAGTWERIDIACAPSDANILYALFVVDKKIGAIKRSVNAGVSWQDLPLPSWCDDGETKTDFTRGQAWYDLIVQVDPTNANNVYIGGIDLFKSTNGGTTWTQITQWADGCSTLPVVHADQHNLLFFPNTGTELIASNDGGIYYGTNAGANWVSRNTNYNVTQFYSVDIHPTTANYFLGGAQDHGTMRLTSAGVGTAFRIAGGDGGYAHIDQDNNGRLQVGAFTTNSYFYSRDGGANWDRVSGGNEDGQFVNPTDFDDALDRLYTGNAAGKMGIVTNLNSTSTPAFNDVTLTGLGTKEISAIRVDPTVTTGGEAWIAGINGVPALYKVTGLNTLTPTLGTARSLPVAAGAYVSSIDIDPANASHLLVTVSNYGVVSVLESTNGGASFNNIEGNLPDMPVRWGMIVPATVSVNGNDLGGILIGTELGVWYTPKTAGTSTAWVPQSNNLPNTRIDMLRLRTSDLLLVAATHGRGLYTTNLASSTTGIDQQPNTAGFIQYISANQQQLLIKVGGLTTAKIEMRIYNAEGQLVLTKKDRYVDQHIGTVQFPKGVYILKVFGNNGEKYSERFRL</sequence>
<dbReference type="Gene3D" id="2.130.10.10">
    <property type="entry name" value="YVTN repeat-like/Quinoprotein amine dehydrogenase"/>
    <property type="match status" value="2"/>
</dbReference>
<keyword evidence="2" id="KW-1185">Reference proteome</keyword>
<protein>
    <recommendedName>
        <fullName evidence="3">Secretion system C-terminal sorting domain-containing protein</fullName>
    </recommendedName>
</protein>
<gene>
    <name evidence="1" type="ORF">SY85_20795</name>
</gene>
<dbReference type="Proteomes" id="UP000077177">
    <property type="component" value="Chromosome"/>
</dbReference>